<dbReference type="PANTHER" id="PTHR31126">
    <property type="entry name" value="TYROSINE-PROTEIN PHOSPHATASE"/>
    <property type="match status" value="1"/>
</dbReference>
<dbReference type="EMBL" id="UGPG01000001">
    <property type="protein sequence ID" value="STY45349.1"/>
    <property type="molecule type" value="Genomic_DNA"/>
</dbReference>
<evidence type="ECO:0000313" key="2">
    <source>
        <dbReference type="EMBL" id="STY45349.1"/>
    </source>
</evidence>
<proteinExistence type="inferred from homology"/>
<keyword evidence="2" id="KW-0378">Hydrolase</keyword>
<gene>
    <name evidence="2" type="primary">iphP</name>
    <name evidence="2" type="ORF">NCTC10815_02725</name>
</gene>
<evidence type="ECO:0000256" key="1">
    <source>
        <dbReference type="ARBA" id="ARBA00009580"/>
    </source>
</evidence>
<organism evidence="2 3">
    <name type="scientific">Listeria grayi</name>
    <name type="common">Listeria murrayi</name>
    <dbReference type="NCBI Taxonomy" id="1641"/>
    <lineage>
        <taxon>Bacteria</taxon>
        <taxon>Bacillati</taxon>
        <taxon>Bacillota</taxon>
        <taxon>Bacilli</taxon>
        <taxon>Bacillales</taxon>
        <taxon>Listeriaceae</taxon>
        <taxon>Listeria</taxon>
    </lineage>
</organism>
<accession>A0A378MG62</accession>
<dbReference type="InterPro" id="IPR026893">
    <property type="entry name" value="Tyr/Ser_Pase_IphP-type"/>
</dbReference>
<sequence>MINFRDLGNVQNNAGKTVVSGKLFRSGELCDLSPTDKHYLESELQLKRIVDFRSESERLEKPDDVVTGATYTAIDIMSSSNGNTASFEDLMNGKSSAEKRMENIYEELIISESALKGYQAFFEIVVEKANVPLVFHCFAGKDRTGIGAALILKMLDVPPEAIMADYLATNAARKKANDGIIQQILATYQVFDRGDLETLLTVQPSFLEYAQQLVQKHYGGFEGYLQNGLQLPKDFTREMQQLYLV</sequence>
<dbReference type="InterPro" id="IPR029021">
    <property type="entry name" value="Prot-tyrosine_phosphatase-like"/>
</dbReference>
<dbReference type="AlphaFoldDB" id="A0A378MG62"/>
<reference evidence="2 3" key="1">
    <citation type="submission" date="2018-06" db="EMBL/GenBank/DDBJ databases">
        <authorList>
            <consortium name="Pathogen Informatics"/>
            <person name="Doyle S."/>
        </authorList>
    </citation>
    <scope>NUCLEOTIDE SEQUENCE [LARGE SCALE GENOMIC DNA]</scope>
    <source>
        <strain evidence="3">NCTC 10815</strain>
    </source>
</reference>
<dbReference type="PANTHER" id="PTHR31126:SF1">
    <property type="entry name" value="TYROSINE SPECIFIC PROTEIN PHOSPHATASES DOMAIN-CONTAINING PROTEIN"/>
    <property type="match status" value="1"/>
</dbReference>
<dbReference type="Gene3D" id="3.90.190.10">
    <property type="entry name" value="Protein tyrosine phosphatase superfamily"/>
    <property type="match status" value="1"/>
</dbReference>
<dbReference type="EC" id="3.1.3.48" evidence="2"/>
<dbReference type="RefSeq" id="WP_003757945.1">
    <property type="nucleotide sequence ID" value="NZ_CABKNG010000002.1"/>
</dbReference>
<dbReference type="GO" id="GO:0004725">
    <property type="term" value="F:protein tyrosine phosphatase activity"/>
    <property type="evidence" value="ECO:0007669"/>
    <property type="project" value="UniProtKB-EC"/>
</dbReference>
<name>A0A378MG62_LISGR</name>
<protein>
    <submittedName>
        <fullName evidence="2">Tyrosine-protein phosphatase</fullName>
        <ecNumber evidence="2">3.1.3.48</ecNumber>
    </submittedName>
</protein>
<evidence type="ECO:0000313" key="3">
    <source>
        <dbReference type="Proteomes" id="UP000254879"/>
    </source>
</evidence>
<dbReference type="Proteomes" id="UP000254879">
    <property type="component" value="Unassembled WGS sequence"/>
</dbReference>
<dbReference type="InterPro" id="IPR016130">
    <property type="entry name" value="Tyr_Pase_AS"/>
</dbReference>
<dbReference type="PROSITE" id="PS00383">
    <property type="entry name" value="TYR_PHOSPHATASE_1"/>
    <property type="match status" value="1"/>
</dbReference>
<comment type="similarity">
    <text evidence="1">Belongs to the protein-tyrosine phosphatase family.</text>
</comment>
<dbReference type="SUPFAM" id="SSF52799">
    <property type="entry name" value="(Phosphotyrosine protein) phosphatases II"/>
    <property type="match status" value="1"/>
</dbReference>
<dbReference type="Pfam" id="PF13350">
    <property type="entry name" value="Y_phosphatase3"/>
    <property type="match status" value="1"/>
</dbReference>